<organism evidence="7 8">
    <name type="scientific">Mucilaginibacter mali</name>
    <dbReference type="NCBI Taxonomy" id="2740462"/>
    <lineage>
        <taxon>Bacteria</taxon>
        <taxon>Pseudomonadati</taxon>
        <taxon>Bacteroidota</taxon>
        <taxon>Sphingobacteriia</taxon>
        <taxon>Sphingobacteriales</taxon>
        <taxon>Sphingobacteriaceae</taxon>
        <taxon>Mucilaginibacter</taxon>
    </lineage>
</organism>
<proteinExistence type="inferred from homology"/>
<evidence type="ECO:0000256" key="1">
    <source>
        <dbReference type="ARBA" id="ARBA00004442"/>
    </source>
</evidence>
<keyword evidence="8" id="KW-1185">Reference proteome</keyword>
<dbReference type="Gene3D" id="1.25.40.390">
    <property type="match status" value="1"/>
</dbReference>
<comment type="subcellular location">
    <subcellularLocation>
        <location evidence="1">Cell outer membrane</location>
    </subcellularLocation>
</comment>
<evidence type="ECO:0000256" key="2">
    <source>
        <dbReference type="ARBA" id="ARBA00006275"/>
    </source>
</evidence>
<keyword evidence="3" id="KW-0732">Signal</keyword>
<dbReference type="SUPFAM" id="SSF48452">
    <property type="entry name" value="TPR-like"/>
    <property type="match status" value="1"/>
</dbReference>
<reference evidence="7 8" key="1">
    <citation type="submission" date="2020-05" db="EMBL/GenBank/DDBJ databases">
        <title>Mucilaginibacter mali sp. nov.</title>
        <authorList>
            <person name="Kim H.S."/>
            <person name="Lee K.C."/>
            <person name="Suh M.K."/>
            <person name="Kim J.-S."/>
            <person name="Han K.-I."/>
            <person name="Eom M.K."/>
            <person name="Shin Y.K."/>
            <person name="Lee J.-S."/>
        </authorList>
    </citation>
    <scope>NUCLEOTIDE SEQUENCE [LARGE SCALE GENOMIC DNA]</scope>
    <source>
        <strain evidence="7 8">G2-14</strain>
    </source>
</reference>
<dbReference type="InterPro" id="IPR012944">
    <property type="entry name" value="SusD_RagB_dom"/>
</dbReference>
<dbReference type="EMBL" id="CP054139">
    <property type="protein sequence ID" value="QKJ29764.1"/>
    <property type="molecule type" value="Genomic_DNA"/>
</dbReference>
<dbReference type="Proteomes" id="UP000505355">
    <property type="component" value="Chromosome"/>
</dbReference>
<evidence type="ECO:0000256" key="4">
    <source>
        <dbReference type="ARBA" id="ARBA00023136"/>
    </source>
</evidence>
<evidence type="ECO:0000313" key="8">
    <source>
        <dbReference type="Proteomes" id="UP000505355"/>
    </source>
</evidence>
<dbReference type="KEGG" id="mmab:HQ865_08335"/>
<evidence type="ECO:0000256" key="5">
    <source>
        <dbReference type="ARBA" id="ARBA00023237"/>
    </source>
</evidence>
<sequence>MKRTSLKFIYKTCLVGLAITTFSCKKVFDLPAKNQVDAVNAYQNVFDANAAVVGIYGKFLGLADRYIVLNELRADLVSPTVNADTYLKQLNTHTETTDNPWADPKPWYSLILNCNDAMYHFDDMLKTGKLKPVDYQQRYSDIGALRCWLYLQVAIQYGTIPYVTDPVSNLTDLNDATKFPRLTLDQVIDKLATFMNDPVRYLDTYSTTDPITASASSSLNATVDGQTTSLFFINKYALKGDINLWKGDFKTASTAYRTISDIGPITSNNNAADFTTYEQFKACYDNMNVSYGNPSSNPNPNQTENPLNDNNVTGWRQMFADPTISTNSRSELIWRLPFSSTFAPVNPFIDLFANQGGSYKLTVSQAMMDNWNSQVQNNGYPYDARSRVAVRTIGGQPVIMKQLYYYLDNTSFLPVNVLQKPGYWLLYRSGVLANRFAESATNDNQLKLGYALLNIGVGNVFAPTPLPSDRTNTMQTFLPAPYDMDGRSGGPQNYHGIWYRQVGTRSRANLVPLPASTYNDKITLENAILDEAARETSFEGFRWGDLVRVAHRRGTPAYLADKVYNKLVKENNPAAVSVRAKLMTEAGWYMPFKL</sequence>
<dbReference type="Pfam" id="PF07980">
    <property type="entry name" value="SusD_RagB"/>
    <property type="match status" value="1"/>
</dbReference>
<feature type="domain" description="RagB/SusD" evidence="6">
    <location>
        <begin position="502"/>
        <end position="566"/>
    </location>
</feature>
<dbReference type="PROSITE" id="PS51257">
    <property type="entry name" value="PROKAR_LIPOPROTEIN"/>
    <property type="match status" value="1"/>
</dbReference>
<protein>
    <submittedName>
        <fullName evidence="7">RagB/SusD family nutrient uptake outer membrane protein</fullName>
    </submittedName>
</protein>
<evidence type="ECO:0000256" key="3">
    <source>
        <dbReference type="ARBA" id="ARBA00022729"/>
    </source>
</evidence>
<name>A0A7D4QA09_9SPHI</name>
<keyword evidence="4" id="KW-0472">Membrane</keyword>
<evidence type="ECO:0000313" key="7">
    <source>
        <dbReference type="EMBL" id="QKJ29764.1"/>
    </source>
</evidence>
<comment type="similarity">
    <text evidence="2">Belongs to the SusD family.</text>
</comment>
<dbReference type="AlphaFoldDB" id="A0A7D4QA09"/>
<dbReference type="GO" id="GO:0009279">
    <property type="term" value="C:cell outer membrane"/>
    <property type="evidence" value="ECO:0007669"/>
    <property type="project" value="UniProtKB-SubCell"/>
</dbReference>
<dbReference type="RefSeq" id="WP_173414456.1">
    <property type="nucleotide sequence ID" value="NZ_CP054139.1"/>
</dbReference>
<gene>
    <name evidence="7" type="ORF">HQ865_08335</name>
</gene>
<evidence type="ECO:0000259" key="6">
    <source>
        <dbReference type="Pfam" id="PF07980"/>
    </source>
</evidence>
<keyword evidence="5" id="KW-0998">Cell outer membrane</keyword>
<dbReference type="InterPro" id="IPR011990">
    <property type="entry name" value="TPR-like_helical_dom_sf"/>
</dbReference>
<accession>A0A7D4QA09</accession>